<keyword evidence="1" id="KW-0472">Membrane</keyword>
<gene>
    <name evidence="2" type="ORF">AMQ22_00666</name>
</gene>
<feature type="transmembrane region" description="Helical" evidence="1">
    <location>
        <begin position="74"/>
        <end position="93"/>
    </location>
</feature>
<evidence type="ECO:0000256" key="1">
    <source>
        <dbReference type="SAM" id="Phobius"/>
    </source>
</evidence>
<accession>A0A150J654</accession>
<reference evidence="2 3" key="1">
    <citation type="journal article" date="2016" name="ISME J.">
        <title>Chasing the elusive Euryarchaeota class WSA2: genomes reveal a uniquely fastidious methyl-reducing methanogen.</title>
        <authorList>
            <person name="Nobu M.K."/>
            <person name="Narihiro T."/>
            <person name="Kuroda K."/>
            <person name="Mei R."/>
            <person name="Liu W.T."/>
        </authorList>
    </citation>
    <scope>NUCLEOTIDE SEQUENCE [LARGE SCALE GENOMIC DNA]</scope>
    <source>
        <strain evidence="2">U1lsi0528_Bin055</strain>
    </source>
</reference>
<protein>
    <submittedName>
        <fullName evidence="2">Uncharacterized protein</fullName>
    </submittedName>
</protein>
<evidence type="ECO:0000313" key="2">
    <source>
        <dbReference type="EMBL" id="KYC52717.1"/>
    </source>
</evidence>
<sequence length="98" mass="10548">MGLSENSANRLEISFDGILKASFSLFTMSGISFPLFLRAMDIPGKALNNLIARSSTKTYFSIISMEEAINGSGLSFSLPFILNIFSIAIGLVASHPMP</sequence>
<name>A0A150J654_9EURY</name>
<keyword evidence="1" id="KW-0812">Transmembrane</keyword>
<dbReference type="EMBL" id="LNGC01000018">
    <property type="protein sequence ID" value="KYC52717.1"/>
    <property type="molecule type" value="Genomic_DNA"/>
</dbReference>
<feature type="transmembrane region" description="Helical" evidence="1">
    <location>
        <begin position="21"/>
        <end position="40"/>
    </location>
</feature>
<dbReference type="AlphaFoldDB" id="A0A150J654"/>
<evidence type="ECO:0000313" key="3">
    <source>
        <dbReference type="Proteomes" id="UP000075398"/>
    </source>
</evidence>
<organism evidence="2 3">
    <name type="scientific">Candidatus Methanofastidiosum methylothiophilum</name>
    <dbReference type="NCBI Taxonomy" id="1705564"/>
    <lineage>
        <taxon>Archaea</taxon>
        <taxon>Methanobacteriati</taxon>
        <taxon>Methanobacteriota</taxon>
        <taxon>Stenosarchaea group</taxon>
        <taxon>Candidatus Methanofastidiosia</taxon>
        <taxon>Candidatus Methanofastidiosales</taxon>
        <taxon>Candidatus Methanofastidiosaceae</taxon>
        <taxon>Candidatus Methanofastidiosum</taxon>
    </lineage>
</organism>
<keyword evidence="1" id="KW-1133">Transmembrane helix</keyword>
<dbReference type="Proteomes" id="UP000075398">
    <property type="component" value="Unassembled WGS sequence"/>
</dbReference>
<proteinExistence type="predicted"/>
<comment type="caution">
    <text evidence="2">The sequence shown here is derived from an EMBL/GenBank/DDBJ whole genome shotgun (WGS) entry which is preliminary data.</text>
</comment>